<comment type="caution">
    <text evidence="7">The sequence shown here is derived from an EMBL/GenBank/DDBJ whole genome shotgun (WGS) entry which is preliminary data.</text>
</comment>
<feature type="domain" description="FAD/NAD(P)-binding" evidence="6">
    <location>
        <begin position="5"/>
        <end position="323"/>
    </location>
</feature>
<keyword evidence="5" id="KW-0560">Oxidoreductase</keyword>
<dbReference type="Gene3D" id="3.50.50.100">
    <property type="match status" value="1"/>
</dbReference>
<keyword evidence="4" id="KW-0274">FAD</keyword>
<dbReference type="RefSeq" id="WP_117156651.1">
    <property type="nucleotide sequence ID" value="NZ_BMLG01000015.1"/>
</dbReference>
<dbReference type="GO" id="GO:0003955">
    <property type="term" value="F:NAD(P)H dehydrogenase (quinone) activity"/>
    <property type="evidence" value="ECO:0007669"/>
    <property type="project" value="TreeGrafter"/>
</dbReference>
<dbReference type="PANTHER" id="PTHR42913:SF3">
    <property type="entry name" value="64 KDA MITOCHONDRIAL NADH DEHYDROGENASE (EUROFUNG)"/>
    <property type="match status" value="1"/>
</dbReference>
<dbReference type="InterPro" id="IPR051169">
    <property type="entry name" value="NADH-Q_oxidoreductase"/>
</dbReference>
<proteinExistence type="inferred from homology"/>
<reference evidence="7" key="2">
    <citation type="submission" date="2020-09" db="EMBL/GenBank/DDBJ databases">
        <authorList>
            <person name="Sun Q."/>
            <person name="Zhou Y."/>
        </authorList>
    </citation>
    <scope>NUCLEOTIDE SEQUENCE</scope>
    <source>
        <strain evidence="7">CGMCC 1.6333</strain>
    </source>
</reference>
<evidence type="ECO:0000313" key="7">
    <source>
        <dbReference type="EMBL" id="GGM37160.1"/>
    </source>
</evidence>
<keyword evidence="3" id="KW-0285">Flavoprotein</keyword>
<dbReference type="AlphaFoldDB" id="A0A917TV31"/>
<evidence type="ECO:0000256" key="4">
    <source>
        <dbReference type="ARBA" id="ARBA00022827"/>
    </source>
</evidence>
<dbReference type="PRINTS" id="PR00368">
    <property type="entry name" value="FADPNR"/>
</dbReference>
<dbReference type="Pfam" id="PF07992">
    <property type="entry name" value="Pyr_redox_2"/>
    <property type="match status" value="1"/>
</dbReference>
<dbReference type="GO" id="GO:0019646">
    <property type="term" value="P:aerobic electron transport chain"/>
    <property type="evidence" value="ECO:0007669"/>
    <property type="project" value="TreeGrafter"/>
</dbReference>
<comment type="similarity">
    <text evidence="2">Belongs to the NADH dehydrogenase family.</text>
</comment>
<dbReference type="Proteomes" id="UP000618460">
    <property type="component" value="Unassembled WGS sequence"/>
</dbReference>
<dbReference type="InterPro" id="IPR023753">
    <property type="entry name" value="FAD/NAD-binding_dom"/>
</dbReference>
<dbReference type="EMBL" id="BMLG01000015">
    <property type="protein sequence ID" value="GGM37160.1"/>
    <property type="molecule type" value="Genomic_DNA"/>
</dbReference>
<keyword evidence="8" id="KW-1185">Reference proteome</keyword>
<organism evidence="7 8">
    <name type="scientific">Paraliobacillus quinghaiensis</name>
    <dbReference type="NCBI Taxonomy" id="470815"/>
    <lineage>
        <taxon>Bacteria</taxon>
        <taxon>Bacillati</taxon>
        <taxon>Bacillota</taxon>
        <taxon>Bacilli</taxon>
        <taxon>Bacillales</taxon>
        <taxon>Bacillaceae</taxon>
        <taxon>Paraliobacillus</taxon>
    </lineage>
</organism>
<dbReference type="PANTHER" id="PTHR42913">
    <property type="entry name" value="APOPTOSIS-INDUCING FACTOR 1"/>
    <property type="match status" value="1"/>
</dbReference>
<evidence type="ECO:0000259" key="6">
    <source>
        <dbReference type="Pfam" id="PF07992"/>
    </source>
</evidence>
<evidence type="ECO:0000313" key="8">
    <source>
        <dbReference type="Proteomes" id="UP000618460"/>
    </source>
</evidence>
<accession>A0A917TV31</accession>
<evidence type="ECO:0000256" key="5">
    <source>
        <dbReference type="ARBA" id="ARBA00023002"/>
    </source>
</evidence>
<protein>
    <submittedName>
        <fullName evidence="7">NADH dehydrogenase-like protein YumB</fullName>
    </submittedName>
</protein>
<dbReference type="SUPFAM" id="SSF51905">
    <property type="entry name" value="FAD/NAD(P)-binding domain"/>
    <property type="match status" value="1"/>
</dbReference>
<dbReference type="OrthoDB" id="9781621at2"/>
<reference evidence="7" key="1">
    <citation type="journal article" date="2014" name="Int. J. Syst. Evol. Microbiol.">
        <title>Complete genome sequence of Corynebacterium casei LMG S-19264T (=DSM 44701T), isolated from a smear-ripened cheese.</title>
        <authorList>
            <consortium name="US DOE Joint Genome Institute (JGI-PGF)"/>
            <person name="Walter F."/>
            <person name="Albersmeier A."/>
            <person name="Kalinowski J."/>
            <person name="Ruckert C."/>
        </authorList>
    </citation>
    <scope>NUCLEOTIDE SEQUENCE</scope>
    <source>
        <strain evidence="7">CGMCC 1.6333</strain>
    </source>
</reference>
<evidence type="ECO:0000256" key="2">
    <source>
        <dbReference type="ARBA" id="ARBA00005272"/>
    </source>
</evidence>
<gene>
    <name evidence="7" type="primary">yumB</name>
    <name evidence="7" type="ORF">GCM10011351_24210</name>
</gene>
<evidence type="ECO:0000256" key="3">
    <source>
        <dbReference type="ARBA" id="ARBA00022630"/>
    </source>
</evidence>
<comment type="cofactor">
    <cofactor evidence="1">
        <name>FAD</name>
        <dbReference type="ChEBI" id="CHEBI:57692"/>
    </cofactor>
</comment>
<sequence length="401" mass="44588">MVKKKILIIGAGYAGIATAVKLQKKITKNDNVEIFLVNKHDYHYQTTWLHENAVGVRTDEQTMIPIKDLIDQSKVTFIKDTVTALEVKQKKVQLAKSTLDYDYLVVALGFEVDTSQILGLDDYAYPLGTLEQARTLREQLEMQLAGFNKSRTNTPLTLVIGGGGFTGVVYLGELVNRLPDLCEKYNVDRADVKVIAVEKEPSVMPDFDPELGEYAMRYLEERGVEFRLGTAVKKVESDCVTVEKAGRVETIKSSLLFWSAGVRANRLIEKSDIPDKNGSVEVQDDLRAPGYDDVFVIGDCAAVYPKNSKAPYRATAQIAMQQAEVCASNLVKIVNNNQNLNVFQFNDPGTIASLGRKDAIGIISNNKKVFGRTASILKKIIDNRFLYQIGGLSLLLKKRKL</sequence>
<name>A0A917TV31_9BACI</name>
<evidence type="ECO:0000256" key="1">
    <source>
        <dbReference type="ARBA" id="ARBA00001974"/>
    </source>
</evidence>
<dbReference type="InterPro" id="IPR036188">
    <property type="entry name" value="FAD/NAD-bd_sf"/>
</dbReference>